<dbReference type="OrthoDB" id="3850560at2759"/>
<proteinExistence type="predicted"/>
<protein>
    <submittedName>
        <fullName evidence="1">Uncharacterized protein</fullName>
    </submittedName>
</protein>
<dbReference type="EMBL" id="NAJP01000078">
    <property type="protein sequence ID" value="TKA34620.1"/>
    <property type="molecule type" value="Genomic_DNA"/>
</dbReference>
<name>A0A4U0UGA5_9PEZI</name>
<dbReference type="Proteomes" id="UP000310066">
    <property type="component" value="Unassembled WGS sequence"/>
</dbReference>
<evidence type="ECO:0000313" key="1">
    <source>
        <dbReference type="EMBL" id="TKA34620.1"/>
    </source>
</evidence>
<reference evidence="1 2" key="1">
    <citation type="submission" date="2017-03" db="EMBL/GenBank/DDBJ databases">
        <title>Genomes of endolithic fungi from Antarctica.</title>
        <authorList>
            <person name="Coleine C."/>
            <person name="Masonjones S."/>
            <person name="Stajich J.E."/>
        </authorList>
    </citation>
    <scope>NUCLEOTIDE SEQUENCE [LARGE SCALE GENOMIC DNA]</scope>
    <source>
        <strain evidence="1 2">CCFEE 5311</strain>
    </source>
</reference>
<accession>A0A4U0UGA5</accession>
<sequence>MAGIFDEGASTQSDSDAKRSFGMELRSLGLSYDMTGDKKYLKSMMTLLKSGAEDNEHAAKMVENLALCRLICDKGTPVDEACCKSALQEIMSMWPTVAARVTEKQLMAIARGLRHAQIALPYRNIRLFLVETSRSLEHRQLPLDDDDAAAIAEAAVKYIDLLVGRAAPPVADDDLPGSAFADCLDAQARQLDRIADLCQIKVSRLSQLGADAVEYTLPEIWANFGNNLDKDSAKHMAAHLHRWSSRAIAKIFTEIEEMMRAMVVSQKALVADLREAEDAAKTELAMETDDAMGTGE</sequence>
<evidence type="ECO:0000313" key="2">
    <source>
        <dbReference type="Proteomes" id="UP000310066"/>
    </source>
</evidence>
<dbReference type="AlphaFoldDB" id="A0A4U0UGA5"/>
<gene>
    <name evidence="1" type="ORF">B0A54_13764</name>
</gene>
<organism evidence="1 2">
    <name type="scientific">Friedmanniomyces endolithicus</name>
    <dbReference type="NCBI Taxonomy" id="329885"/>
    <lineage>
        <taxon>Eukaryota</taxon>
        <taxon>Fungi</taxon>
        <taxon>Dikarya</taxon>
        <taxon>Ascomycota</taxon>
        <taxon>Pezizomycotina</taxon>
        <taxon>Dothideomycetes</taxon>
        <taxon>Dothideomycetidae</taxon>
        <taxon>Mycosphaerellales</taxon>
        <taxon>Teratosphaeriaceae</taxon>
        <taxon>Friedmanniomyces</taxon>
    </lineage>
</organism>
<comment type="caution">
    <text evidence="1">The sequence shown here is derived from an EMBL/GenBank/DDBJ whole genome shotgun (WGS) entry which is preliminary data.</text>
</comment>